<evidence type="ECO:0000313" key="2">
    <source>
        <dbReference type="EMBL" id="PWY91687.1"/>
    </source>
</evidence>
<dbReference type="STRING" id="1450535.A0A317X2G6"/>
<dbReference type="Pfam" id="PF12697">
    <property type="entry name" value="Abhydrolase_6"/>
    <property type="match status" value="1"/>
</dbReference>
<dbReference type="PANTHER" id="PTHR37017:SF11">
    <property type="entry name" value="ESTERASE_LIPASE_THIOESTERASE DOMAIN-CONTAINING PROTEIN"/>
    <property type="match status" value="1"/>
</dbReference>
<feature type="domain" description="AB hydrolase-1" evidence="1">
    <location>
        <begin position="6"/>
        <end position="240"/>
    </location>
</feature>
<dbReference type="InterPro" id="IPR052897">
    <property type="entry name" value="Sec-Metab_Biosynth_Hydrolase"/>
</dbReference>
<reference evidence="2 3" key="1">
    <citation type="submission" date="2016-12" db="EMBL/GenBank/DDBJ databases">
        <title>The genomes of Aspergillus section Nigri reveals drivers in fungal speciation.</title>
        <authorList>
            <consortium name="DOE Joint Genome Institute"/>
            <person name="Vesth T.C."/>
            <person name="Nybo J."/>
            <person name="Theobald S."/>
            <person name="Brandl J."/>
            <person name="Frisvad J.C."/>
            <person name="Nielsen K.F."/>
            <person name="Lyhne E.K."/>
            <person name="Kogle M.E."/>
            <person name="Kuo A."/>
            <person name="Riley R."/>
            <person name="Clum A."/>
            <person name="Nolan M."/>
            <person name="Lipzen A."/>
            <person name="Salamov A."/>
            <person name="Henrissat B."/>
            <person name="Wiebenga A."/>
            <person name="De Vries R.P."/>
            <person name="Grigoriev I.V."/>
            <person name="Mortensen U.H."/>
            <person name="Andersen M.R."/>
            <person name="Baker S.E."/>
        </authorList>
    </citation>
    <scope>NUCLEOTIDE SEQUENCE [LARGE SCALE GENOMIC DNA]</scope>
    <source>
        <strain evidence="2 3">CBS 115572</strain>
    </source>
</reference>
<dbReference type="PANTHER" id="PTHR37017">
    <property type="entry name" value="AB HYDROLASE-1 DOMAIN-CONTAINING PROTEIN-RELATED"/>
    <property type="match status" value="1"/>
</dbReference>
<dbReference type="InterPro" id="IPR000073">
    <property type="entry name" value="AB_hydrolase_1"/>
</dbReference>
<dbReference type="SUPFAM" id="SSF53474">
    <property type="entry name" value="alpha/beta-Hydrolases"/>
    <property type="match status" value="1"/>
</dbReference>
<name>A0A317X2G6_9EURO</name>
<gene>
    <name evidence="2" type="ORF">BO94DRAFT_461314</name>
</gene>
<dbReference type="GeneID" id="37110064"/>
<dbReference type="GO" id="GO:0016787">
    <property type="term" value="F:hydrolase activity"/>
    <property type="evidence" value="ECO:0007669"/>
    <property type="project" value="UniProtKB-KW"/>
</dbReference>
<evidence type="ECO:0000313" key="3">
    <source>
        <dbReference type="Proteomes" id="UP000246702"/>
    </source>
</evidence>
<dbReference type="EMBL" id="MSFK01000008">
    <property type="protein sequence ID" value="PWY91687.1"/>
    <property type="molecule type" value="Genomic_DNA"/>
</dbReference>
<organism evidence="2 3">
    <name type="scientific">Aspergillus sclerotioniger CBS 115572</name>
    <dbReference type="NCBI Taxonomy" id="1450535"/>
    <lineage>
        <taxon>Eukaryota</taxon>
        <taxon>Fungi</taxon>
        <taxon>Dikarya</taxon>
        <taxon>Ascomycota</taxon>
        <taxon>Pezizomycotina</taxon>
        <taxon>Eurotiomycetes</taxon>
        <taxon>Eurotiomycetidae</taxon>
        <taxon>Eurotiales</taxon>
        <taxon>Aspergillaceae</taxon>
        <taxon>Aspergillus</taxon>
        <taxon>Aspergillus subgen. Circumdati</taxon>
    </lineage>
</organism>
<accession>A0A317X2G6</accession>
<keyword evidence="2" id="KW-0378">Hydrolase</keyword>
<dbReference type="Gene3D" id="3.40.50.1820">
    <property type="entry name" value="alpha/beta hydrolase"/>
    <property type="match status" value="1"/>
</dbReference>
<keyword evidence="3" id="KW-1185">Reference proteome</keyword>
<dbReference type="RefSeq" id="XP_025469415.1">
    <property type="nucleotide sequence ID" value="XM_025607921.1"/>
</dbReference>
<evidence type="ECO:0000259" key="1">
    <source>
        <dbReference type="Pfam" id="PF12697"/>
    </source>
</evidence>
<dbReference type="AlphaFoldDB" id="A0A317X2G6"/>
<dbReference type="Proteomes" id="UP000246702">
    <property type="component" value="Unassembled WGS sequence"/>
</dbReference>
<dbReference type="OrthoDB" id="1263307at2759"/>
<protein>
    <submittedName>
        <fullName evidence="2">Alpha/beta-hydrolase</fullName>
    </submittedName>
</protein>
<comment type="caution">
    <text evidence="2">The sequence shown here is derived from an EMBL/GenBank/DDBJ whole genome shotgun (WGS) entry which is preliminary data.</text>
</comment>
<sequence>MASSTIVLVPGAWHLPACLNQLRDELMSLGLDSVAVTHPSVGSTSQPPKTMTDDRANLHAVIKKLADDGHLVTVIAHSYGGVVSSGAAQGLGLAERRAAGKSGGIIKIVYLAAFAVPAGMSIFTYFGGVAPSFWEFKGDQTYANDPEISNPANLFYNDLPRDVQDYWISQLLPTTTESFKVPNTYEPWKGIPCTYIHAEQDMALPLKIQKAMVAGMGPITTASLDSSHSPFLSMPREVAALVQESVREGLEKASSITVA</sequence>
<proteinExistence type="predicted"/>
<dbReference type="InterPro" id="IPR029058">
    <property type="entry name" value="AB_hydrolase_fold"/>
</dbReference>